<feature type="transmembrane region" description="Helical" evidence="2">
    <location>
        <begin position="171"/>
        <end position="192"/>
    </location>
</feature>
<comment type="caution">
    <text evidence="3">The sequence shown here is derived from an EMBL/GenBank/DDBJ whole genome shotgun (WGS) entry which is preliminary data.</text>
</comment>
<dbReference type="EMBL" id="BSXT01000086">
    <property type="protein sequence ID" value="GMF17147.1"/>
    <property type="molecule type" value="Genomic_DNA"/>
</dbReference>
<keyword evidence="2" id="KW-0472">Membrane</keyword>
<feature type="region of interest" description="Disordered" evidence="1">
    <location>
        <begin position="439"/>
        <end position="459"/>
    </location>
</feature>
<feature type="transmembrane region" description="Helical" evidence="2">
    <location>
        <begin position="143"/>
        <end position="165"/>
    </location>
</feature>
<feature type="transmembrane region" description="Helical" evidence="2">
    <location>
        <begin position="283"/>
        <end position="306"/>
    </location>
</feature>
<feature type="transmembrane region" description="Helical" evidence="2">
    <location>
        <begin position="532"/>
        <end position="549"/>
    </location>
</feature>
<feature type="transmembrane region" description="Helical" evidence="2">
    <location>
        <begin position="561"/>
        <end position="583"/>
    </location>
</feature>
<evidence type="ECO:0000313" key="4">
    <source>
        <dbReference type="Proteomes" id="UP001165121"/>
    </source>
</evidence>
<keyword evidence="4" id="KW-1185">Reference proteome</keyword>
<keyword evidence="2" id="KW-1133">Transmembrane helix</keyword>
<feature type="transmembrane region" description="Helical" evidence="2">
    <location>
        <begin position="589"/>
        <end position="607"/>
    </location>
</feature>
<feature type="transmembrane region" description="Helical" evidence="2">
    <location>
        <begin position="110"/>
        <end position="131"/>
    </location>
</feature>
<feature type="transmembrane region" description="Helical" evidence="2">
    <location>
        <begin position="243"/>
        <end position="263"/>
    </location>
</feature>
<dbReference type="OrthoDB" id="124854at2759"/>
<evidence type="ECO:0000256" key="2">
    <source>
        <dbReference type="SAM" id="Phobius"/>
    </source>
</evidence>
<feature type="transmembrane region" description="Helical" evidence="2">
    <location>
        <begin position="72"/>
        <end position="90"/>
    </location>
</feature>
<organism evidence="3 4">
    <name type="scientific">Phytophthora fragariaefolia</name>
    <dbReference type="NCBI Taxonomy" id="1490495"/>
    <lineage>
        <taxon>Eukaryota</taxon>
        <taxon>Sar</taxon>
        <taxon>Stramenopiles</taxon>
        <taxon>Oomycota</taxon>
        <taxon>Peronosporomycetes</taxon>
        <taxon>Peronosporales</taxon>
        <taxon>Peronosporaceae</taxon>
        <taxon>Phytophthora</taxon>
    </lineage>
</organism>
<protein>
    <submittedName>
        <fullName evidence="3">Unnamed protein product</fullName>
    </submittedName>
</protein>
<dbReference type="Proteomes" id="UP001165121">
    <property type="component" value="Unassembled WGS sequence"/>
</dbReference>
<evidence type="ECO:0000256" key="1">
    <source>
        <dbReference type="SAM" id="MobiDB-lite"/>
    </source>
</evidence>
<gene>
    <name evidence="3" type="ORF">Pfra01_000110000</name>
</gene>
<sequence length="610" mass="68199">MLASVESTPERLVASTLILPLTRLTHFTRFLIKLWMRFINAWYSVQLAHYGGKYSVERMLALEEYTRNTSMVRVLLVTLGAPLFVVALVLGLECVPLQDPTDGWKANYGFWFRVGLLGIGVGNAAAIQIGFWLDVPPLTLKQVVTYCGVMGVGYVAIGMVTTTLWVFPIPFFMFTLWLPITLLILVSARLVVGAQGFKQILSRREQLRRFNKIGSAQTVMYVAYPACQVLFSYANRTHYELPVLLILPVIRLVLKVVFAFAAAHKEDMTPAQVVFTVDFFDSYYFATFIQTASAGPLLAVMVVDFIQTASELFELRQQTKKIFAHFHRLGSESANSHNTLLSVIRALCSNPENLCTRTQSTVKVRSCIYHKLSEEARLLLRRIESGSCTESCISLYQHNLNRFSTELIHPPPTYKSTMHWSKKLFSKLATIEPLPLTSDSVVSPTDQGTPRGAKPKGRGNIQLRYTNSSILGGALEVLFTSECLVLSEYMEAIVPIIYGAFVLAGAQRSDAKYHTDLVGVTQDELTVVVSKIFGYALMEVGSLIVFSLIKSRSSGISALYQLAFVLETQTLFVQSTLLLWILMTLPYRVMHFGTLTLLSWTIVVALIEQS</sequence>
<dbReference type="AlphaFoldDB" id="A0A9W6TQI9"/>
<name>A0A9W6TQI9_9STRA</name>
<accession>A0A9W6TQI9</accession>
<feature type="compositionally biased region" description="Polar residues" evidence="1">
    <location>
        <begin position="439"/>
        <end position="448"/>
    </location>
</feature>
<reference evidence="3" key="1">
    <citation type="submission" date="2023-04" db="EMBL/GenBank/DDBJ databases">
        <title>Phytophthora fragariaefolia NBRC 109709.</title>
        <authorList>
            <person name="Ichikawa N."/>
            <person name="Sato H."/>
            <person name="Tonouchi N."/>
        </authorList>
    </citation>
    <scope>NUCLEOTIDE SEQUENCE</scope>
    <source>
        <strain evidence="3">NBRC 109709</strain>
    </source>
</reference>
<evidence type="ECO:0000313" key="3">
    <source>
        <dbReference type="EMBL" id="GMF17147.1"/>
    </source>
</evidence>
<keyword evidence="2" id="KW-0812">Transmembrane</keyword>
<proteinExistence type="predicted"/>